<keyword evidence="1" id="KW-0472">Membrane</keyword>
<dbReference type="AlphaFoldDB" id="A0A1I7WJ80"/>
<evidence type="ECO:0000256" key="1">
    <source>
        <dbReference type="SAM" id="Phobius"/>
    </source>
</evidence>
<proteinExistence type="predicted"/>
<keyword evidence="2" id="KW-1185">Reference proteome</keyword>
<evidence type="ECO:0000313" key="2">
    <source>
        <dbReference type="Proteomes" id="UP000095283"/>
    </source>
</evidence>
<name>A0A1I7WJ80_HETBA</name>
<feature type="transmembrane region" description="Helical" evidence="1">
    <location>
        <begin position="61"/>
        <end position="79"/>
    </location>
</feature>
<organism evidence="2 3">
    <name type="scientific">Heterorhabditis bacteriophora</name>
    <name type="common">Entomopathogenic nematode worm</name>
    <dbReference type="NCBI Taxonomy" id="37862"/>
    <lineage>
        <taxon>Eukaryota</taxon>
        <taxon>Metazoa</taxon>
        <taxon>Ecdysozoa</taxon>
        <taxon>Nematoda</taxon>
        <taxon>Chromadorea</taxon>
        <taxon>Rhabditida</taxon>
        <taxon>Rhabditina</taxon>
        <taxon>Rhabditomorpha</taxon>
        <taxon>Strongyloidea</taxon>
        <taxon>Heterorhabditidae</taxon>
        <taxon>Heterorhabditis</taxon>
    </lineage>
</organism>
<dbReference type="Proteomes" id="UP000095283">
    <property type="component" value="Unplaced"/>
</dbReference>
<accession>A0A1I7WJ80</accession>
<sequence length="174" mass="20360">MAMVMEVNTVLRRKRMTIAFRILMIAVSSRAITVDSPFLRIFFKIVVIQIVDLIWTGTWEYEIFIIILIIIFSVLITYYRSSTPDQSLESMTITSKSETSSESTSRSNTEISWNDLFEQLKREMYQMRERDAQILADLHKVESQIQSVKLSQMERSYNDTYRDKLGKLVPSLPI</sequence>
<reference evidence="3" key="1">
    <citation type="submission" date="2016-11" db="UniProtKB">
        <authorList>
            <consortium name="WormBaseParasite"/>
        </authorList>
    </citation>
    <scope>IDENTIFICATION</scope>
</reference>
<keyword evidence="1" id="KW-0812">Transmembrane</keyword>
<keyword evidence="1" id="KW-1133">Transmembrane helix</keyword>
<protein>
    <submittedName>
        <fullName evidence="3">Transmembrane protein</fullName>
    </submittedName>
</protein>
<dbReference type="WBParaSite" id="Hba_05073">
    <property type="protein sequence ID" value="Hba_05073"/>
    <property type="gene ID" value="Hba_05073"/>
</dbReference>
<evidence type="ECO:0000313" key="3">
    <source>
        <dbReference type="WBParaSite" id="Hba_05073"/>
    </source>
</evidence>